<sequence>MKTCFCICILLPVHSIDGVYLLIP</sequence>
<evidence type="ECO:0000313" key="1">
    <source>
        <dbReference type="EMBL" id="MBX50750.1"/>
    </source>
</evidence>
<accession>A0A2P2P7L1</accession>
<proteinExistence type="predicted"/>
<name>A0A2P2P7L1_RHIMU</name>
<reference evidence="1" key="1">
    <citation type="submission" date="2018-02" db="EMBL/GenBank/DDBJ databases">
        <title>Rhizophora mucronata_Transcriptome.</title>
        <authorList>
            <person name="Meera S.P."/>
            <person name="Sreeshan A."/>
            <person name="Augustine A."/>
        </authorList>
    </citation>
    <scope>NUCLEOTIDE SEQUENCE</scope>
    <source>
        <tissue evidence="1">Leaf</tissue>
    </source>
</reference>
<dbReference type="EMBL" id="GGEC01070266">
    <property type="protein sequence ID" value="MBX50750.1"/>
    <property type="molecule type" value="Transcribed_RNA"/>
</dbReference>
<protein>
    <submittedName>
        <fullName evidence="1">Uncharacterized protein</fullName>
    </submittedName>
</protein>
<dbReference type="AlphaFoldDB" id="A0A2P2P7L1"/>
<organism evidence="1">
    <name type="scientific">Rhizophora mucronata</name>
    <name type="common">Asiatic mangrove</name>
    <dbReference type="NCBI Taxonomy" id="61149"/>
    <lineage>
        <taxon>Eukaryota</taxon>
        <taxon>Viridiplantae</taxon>
        <taxon>Streptophyta</taxon>
        <taxon>Embryophyta</taxon>
        <taxon>Tracheophyta</taxon>
        <taxon>Spermatophyta</taxon>
        <taxon>Magnoliopsida</taxon>
        <taxon>eudicotyledons</taxon>
        <taxon>Gunneridae</taxon>
        <taxon>Pentapetalae</taxon>
        <taxon>rosids</taxon>
        <taxon>fabids</taxon>
        <taxon>Malpighiales</taxon>
        <taxon>Rhizophoraceae</taxon>
        <taxon>Rhizophora</taxon>
    </lineage>
</organism>